<dbReference type="Pfam" id="PF00535">
    <property type="entry name" value="Glycos_transf_2"/>
    <property type="match status" value="2"/>
</dbReference>
<proteinExistence type="predicted"/>
<dbReference type="GO" id="GO:0016757">
    <property type="term" value="F:glycosyltransferase activity"/>
    <property type="evidence" value="ECO:0007669"/>
    <property type="project" value="UniProtKB-KW"/>
</dbReference>
<evidence type="ECO:0000259" key="2">
    <source>
        <dbReference type="Pfam" id="PF00535"/>
    </source>
</evidence>
<evidence type="ECO:0000256" key="1">
    <source>
        <dbReference type="SAM" id="MobiDB-lite"/>
    </source>
</evidence>
<evidence type="ECO:0000313" key="3">
    <source>
        <dbReference type="EMBL" id="MBB3172345.1"/>
    </source>
</evidence>
<feature type="compositionally biased region" description="Low complexity" evidence="1">
    <location>
        <begin position="19"/>
        <end position="28"/>
    </location>
</feature>
<feature type="region of interest" description="Disordered" evidence="1">
    <location>
        <begin position="1"/>
        <end position="35"/>
    </location>
</feature>
<reference evidence="3 5" key="2">
    <citation type="submission" date="2020-08" db="EMBL/GenBank/DDBJ databases">
        <title>Genomic Encyclopedia of Type Strains, Phase III (KMG-III): the genomes of soil and plant-associated and newly described type strains.</title>
        <authorList>
            <person name="Whitman W."/>
        </authorList>
    </citation>
    <scope>NUCLEOTIDE SEQUENCE [LARGE SCALE GENOMIC DNA]</scope>
    <source>
        <strain evidence="3 5">CECT 8088</strain>
    </source>
</reference>
<comment type="caution">
    <text evidence="3">The sequence shown here is derived from an EMBL/GenBank/DDBJ whole genome shotgun (WGS) entry which is preliminary data.</text>
</comment>
<reference evidence="4 6" key="1">
    <citation type="submission" date="2020-06" db="EMBL/GenBank/DDBJ databases">
        <title>Description of novel acetic acid bacteria.</title>
        <authorList>
            <person name="Sombolestani A."/>
        </authorList>
    </citation>
    <scope>NUCLEOTIDE SEQUENCE [LARGE SCALE GENOMIC DNA]</scope>
    <source>
        <strain evidence="4 6">LMG 26838</strain>
    </source>
</reference>
<dbReference type="RefSeq" id="WP_176622726.1">
    <property type="nucleotide sequence ID" value="NZ_JABXXQ010000066.1"/>
</dbReference>
<feature type="domain" description="Glycosyltransferase 2-like" evidence="2">
    <location>
        <begin position="592"/>
        <end position="710"/>
    </location>
</feature>
<dbReference type="Gene3D" id="3.90.550.10">
    <property type="entry name" value="Spore Coat Polysaccharide Biosynthesis Protein SpsA, Chain A"/>
    <property type="match status" value="2"/>
</dbReference>
<evidence type="ECO:0000313" key="4">
    <source>
        <dbReference type="EMBL" id="NVN29764.1"/>
    </source>
</evidence>
<dbReference type="InterPro" id="IPR029044">
    <property type="entry name" value="Nucleotide-diphossugar_trans"/>
</dbReference>
<dbReference type="AlphaFoldDB" id="A0A839UUK1"/>
<organism evidence="3 5">
    <name type="scientific">Endobacter medicaginis</name>
    <dbReference type="NCBI Taxonomy" id="1181271"/>
    <lineage>
        <taxon>Bacteria</taxon>
        <taxon>Pseudomonadati</taxon>
        <taxon>Pseudomonadota</taxon>
        <taxon>Alphaproteobacteria</taxon>
        <taxon>Acetobacterales</taxon>
        <taxon>Acetobacteraceae</taxon>
        <taxon>Endobacter</taxon>
    </lineage>
</organism>
<dbReference type="PANTHER" id="PTHR43179:SF7">
    <property type="entry name" value="RHAMNOSYLTRANSFERASE WBBL"/>
    <property type="match status" value="1"/>
</dbReference>
<keyword evidence="5" id="KW-1185">Reference proteome</keyword>
<dbReference type="Proteomes" id="UP000557688">
    <property type="component" value="Unassembled WGS sequence"/>
</dbReference>
<dbReference type="EMBL" id="JACHXV010000001">
    <property type="protein sequence ID" value="MBB3172345.1"/>
    <property type="molecule type" value="Genomic_DNA"/>
</dbReference>
<protein>
    <submittedName>
        <fullName evidence="3 4">Glycosyltransferase</fullName>
    </submittedName>
</protein>
<accession>A0A839UUK1</accession>
<evidence type="ECO:0000313" key="6">
    <source>
        <dbReference type="Proteomes" id="UP000565205"/>
    </source>
</evidence>
<keyword evidence="3" id="KW-0808">Transferase</keyword>
<feature type="domain" description="Glycosyltransferase 2-like" evidence="2">
    <location>
        <begin position="334"/>
        <end position="462"/>
    </location>
</feature>
<name>A0A839UUK1_9PROT</name>
<dbReference type="SUPFAM" id="SSF53448">
    <property type="entry name" value="Nucleotide-diphospho-sugar transferases"/>
    <property type="match status" value="2"/>
</dbReference>
<dbReference type="PANTHER" id="PTHR43179">
    <property type="entry name" value="RHAMNOSYLTRANSFERASE WBBL"/>
    <property type="match status" value="1"/>
</dbReference>
<dbReference type="InterPro" id="IPR001173">
    <property type="entry name" value="Glyco_trans_2-like"/>
</dbReference>
<sequence>MPLKTAEAPEPVPTEASRPGHGPAARASAPPPPEARIATAPSPYVGHFDSFTDGIARGWALNLANMAEPPVVHVLIDRQEVGRAVCEMVREDVRVAFNHPTGKVGFEFKIPEAFFDGEEHRICLRLPDRSVVPTVDPLDPDKREDGFTFASLPPVNLMSFVDGFKRGKLRGWVLNHHLLSGERIGGVLIQVTVDGAKVAQVRADRYRGDVASVLNCDPNCGYEVGLPQRFKGSGQHTIRIYALPDHTELSGSPLVTSLADNALEAQLVDVSRTIEVLYKEITRLRNEVINAMPTPDYDLNDYDRWARIYYRTLRQRVDDARDNSVDPMSRPLVSILVPTYKPLISDFTAAVDSVIAQTYANWELIIIDDGCKSAEVMKVVDDYCARDSRIRSVRLKKNQGIAGATNAGMGVVRGKYTLFFDHDDLLVDVAVEMMVDGAERTGAKLIFSDEDKIDQAGYYLEPNFKPDFNYRYLLGCNYICHITMVDTEVMKKVGHLRTAYDGAQDHDFVLRVSEEIRFDQVHHVREVLYHWRKTPNSTAVRVDNKTYAIDAGIRAVGDHLKRRGVKAKVSSVNGLTLYGVKWELPAKLPRVSIIIPFKDEIETTQRCLDDLLKHTKYANYDIILVNNWSVTREAERFIARARKTRRVSVLDVEEPFNYSRLNNLACAGNDAEFFFFMNNDVFIDQPDWLNILVGEALSADDVGVVGMKLLYPNNTMQHTGVIVGAAGVAAHVHRGLKYDDYGYIGRAALSNEYSAVTAAGMLVRASAYRAVGGFDEVSLQVAYNDVDLCLKIREAGYRVIYCAEVCAFHHESLSRGSDEKPEHEARFFRESQTMQKRWGDRPIFRNDPGYSRFFSVDKLPFFNLVDPETLE</sequence>
<dbReference type="EMBL" id="JABXXQ010000066">
    <property type="protein sequence ID" value="NVN29764.1"/>
    <property type="molecule type" value="Genomic_DNA"/>
</dbReference>
<evidence type="ECO:0000313" key="5">
    <source>
        <dbReference type="Proteomes" id="UP000557688"/>
    </source>
</evidence>
<dbReference type="Proteomes" id="UP000565205">
    <property type="component" value="Unassembled WGS sequence"/>
</dbReference>
<gene>
    <name evidence="3" type="ORF">FHR90_000151</name>
    <name evidence="4" type="ORF">HUK83_05360</name>
</gene>